<evidence type="ECO:0000256" key="3">
    <source>
        <dbReference type="ARBA" id="ARBA00006006"/>
    </source>
</evidence>
<feature type="domain" description="HYR" evidence="14">
    <location>
        <begin position="713"/>
        <end position="796"/>
    </location>
</feature>
<dbReference type="Pfam" id="PF18962">
    <property type="entry name" value="Por_Secre_tail"/>
    <property type="match status" value="1"/>
</dbReference>
<protein>
    <submittedName>
        <fullName evidence="15">Putative secreted protein (Por secretion system target)</fullName>
    </submittedName>
</protein>
<dbReference type="GO" id="GO:0008270">
    <property type="term" value="F:zinc ion binding"/>
    <property type="evidence" value="ECO:0007669"/>
    <property type="project" value="InterPro"/>
</dbReference>
<evidence type="ECO:0000256" key="5">
    <source>
        <dbReference type="ARBA" id="ARBA00022670"/>
    </source>
</evidence>
<dbReference type="Pfam" id="PF07504">
    <property type="entry name" value="FTP"/>
    <property type="match status" value="1"/>
</dbReference>
<dbReference type="PANTHER" id="PTHR33478">
    <property type="entry name" value="EXTRACELLULAR METALLOPROTEINASE MEP"/>
    <property type="match status" value="1"/>
</dbReference>
<dbReference type="RefSeq" id="WP_121907126.1">
    <property type="nucleotide sequence ID" value="NZ_REFC01000012.1"/>
</dbReference>
<evidence type="ECO:0000256" key="9">
    <source>
        <dbReference type="ARBA" id="ARBA00022801"/>
    </source>
</evidence>
<dbReference type="GO" id="GO:0004222">
    <property type="term" value="F:metalloendopeptidase activity"/>
    <property type="evidence" value="ECO:0007669"/>
    <property type="project" value="InterPro"/>
</dbReference>
<keyword evidence="10" id="KW-0862">Zinc</keyword>
<keyword evidence="12" id="KW-0865">Zymogen</keyword>
<dbReference type="InterPro" id="IPR050371">
    <property type="entry name" value="Fungal_virulence_M36"/>
</dbReference>
<dbReference type="GO" id="GO:0005615">
    <property type="term" value="C:extracellular space"/>
    <property type="evidence" value="ECO:0007669"/>
    <property type="project" value="InterPro"/>
</dbReference>
<keyword evidence="4" id="KW-0964">Secreted</keyword>
<dbReference type="AlphaFoldDB" id="A0A3L9YXY6"/>
<dbReference type="InterPro" id="IPR001842">
    <property type="entry name" value="Peptidase_M36"/>
</dbReference>
<feature type="chain" id="PRO_5018149526" evidence="13">
    <location>
        <begin position="23"/>
        <end position="885"/>
    </location>
</feature>
<reference evidence="15 16" key="1">
    <citation type="submission" date="2018-10" db="EMBL/GenBank/DDBJ databases">
        <title>Genomic Encyclopedia of Archaeal and Bacterial Type Strains, Phase II (KMG-II): from individual species to whole genera.</title>
        <authorList>
            <person name="Goeker M."/>
        </authorList>
    </citation>
    <scope>NUCLEOTIDE SEQUENCE [LARGE SCALE GENOMIC DNA]</scope>
    <source>
        <strain evidence="15 16">DSM 23424</strain>
    </source>
</reference>
<evidence type="ECO:0000256" key="6">
    <source>
        <dbReference type="ARBA" id="ARBA00022723"/>
    </source>
</evidence>
<feature type="signal peptide" evidence="13">
    <location>
        <begin position="1"/>
        <end position="22"/>
    </location>
</feature>
<dbReference type="InterPro" id="IPR026444">
    <property type="entry name" value="Secre_tail"/>
</dbReference>
<dbReference type="SUPFAM" id="SSF55486">
    <property type="entry name" value="Metalloproteases ('zincins'), catalytic domain"/>
    <property type="match status" value="1"/>
</dbReference>
<evidence type="ECO:0000313" key="16">
    <source>
        <dbReference type="Proteomes" id="UP000271339"/>
    </source>
</evidence>
<keyword evidence="8" id="KW-0677">Repeat</keyword>
<dbReference type="Pfam" id="PF02494">
    <property type="entry name" value="HYR"/>
    <property type="match status" value="1"/>
</dbReference>
<evidence type="ECO:0000256" key="1">
    <source>
        <dbReference type="ARBA" id="ARBA00001947"/>
    </source>
</evidence>
<dbReference type="NCBIfam" id="TIGR04183">
    <property type="entry name" value="Por_Secre_tail"/>
    <property type="match status" value="1"/>
</dbReference>
<keyword evidence="11" id="KW-0482">Metalloprotease</keyword>
<dbReference type="PROSITE" id="PS50825">
    <property type="entry name" value="HYR"/>
    <property type="match status" value="1"/>
</dbReference>
<evidence type="ECO:0000256" key="8">
    <source>
        <dbReference type="ARBA" id="ARBA00022737"/>
    </source>
</evidence>
<dbReference type="PANTHER" id="PTHR33478:SF1">
    <property type="entry name" value="EXTRACELLULAR METALLOPROTEINASE MEP"/>
    <property type="match status" value="1"/>
</dbReference>
<sequence length="885" mass="98770">MVWKGLIVISLLLNFSVCTVIAQDTAQLSEEELWDQLQNFDLFSQDEQFNITSQHKSSTSGIRHFYLRQQFNGLDIFGTESSVHISSDDIVVYKDINFLTELPSEKVLATSRQLTAVEILERIANQLDYSITNKIEVVQQSLNSSSPIILSNAGISLRNIPCKKSYLWNNDELVLVWQMTIYEKSRQHWWNIFAAANTGKIIIQKDLIKKCSFSSEACKSGIANYDVPNYNAKPSEEKKINTSTNESGCSNCYEVFKLPIESPYYGQRTIVENPANTIASPYGWHDINGELGADFSNTTGNNINVFVRDASEAYQTDGGSLLNFTGYSFNEYYSLQDRSIDAALTNLFYCLNVVHDVSYIYGFDEAAGNFQYNNYGKGGLENDRVSVRTQLEFSGNCSATFGSPVDGEIPELSINTCDNRDGSFDSAVTIHEYGHGIVQRLWGGRTVTDCENPLEKLEEGYCDWYGLAFTMDAEDTSTMRRGIATFYRNLGSGSDGIRTYPYTTDINVNPHTYGDVEFSSLTHYQGSVWAEMLWEVTWKLISLYGYDADIYNFTGDVHLDAGNVMAFAIITESLKLIPCNAGFIEARNAIITANRSIYGGFSECFIWEAFAKRGLGYSAITGHERFDIPDTIATFDISQTLLCINDDNVYGLKGGTPFGGVYSGLGVIDDGNGLTFTFQPSLTGLGEHEIQYIVPETSCTQASSDSAILEVYFDTTPPIINCLEELIIQLEFGETFTIEDYTNSTNFPENCRETAQITQSIEPGTEVNQGARQIIMTATDSNNQTGSCIINLIIEVQYREGLDLRDIILMFPNPADDEMTILNLTSLKLTKGTILDVQGRLIENISFSSENHVNTYNVSDFQAGTYFVYIESESGDKLVLSLIKM</sequence>
<proteinExistence type="inferred from homology"/>
<comment type="cofactor">
    <cofactor evidence="1">
        <name>Zn(2+)</name>
        <dbReference type="ChEBI" id="CHEBI:29105"/>
    </cofactor>
</comment>
<keyword evidence="5" id="KW-0645">Protease</keyword>
<evidence type="ECO:0000256" key="4">
    <source>
        <dbReference type="ARBA" id="ARBA00022525"/>
    </source>
</evidence>
<evidence type="ECO:0000313" key="15">
    <source>
        <dbReference type="EMBL" id="RMA64690.1"/>
    </source>
</evidence>
<evidence type="ECO:0000256" key="11">
    <source>
        <dbReference type="ARBA" id="ARBA00023049"/>
    </source>
</evidence>
<dbReference type="Gene3D" id="3.10.170.10">
    <property type="match status" value="1"/>
</dbReference>
<evidence type="ECO:0000259" key="14">
    <source>
        <dbReference type="PROSITE" id="PS50825"/>
    </source>
</evidence>
<comment type="similarity">
    <text evidence="3">Belongs to the peptidase M36 family.</text>
</comment>
<dbReference type="InterPro" id="IPR011096">
    <property type="entry name" value="FTP_domain"/>
</dbReference>
<evidence type="ECO:0000256" key="10">
    <source>
        <dbReference type="ARBA" id="ARBA00022833"/>
    </source>
</evidence>
<dbReference type="InterPro" id="IPR003410">
    <property type="entry name" value="HYR_dom"/>
</dbReference>
<comment type="subcellular location">
    <subcellularLocation>
        <location evidence="2">Secreted</location>
    </subcellularLocation>
</comment>
<dbReference type="Pfam" id="PF02128">
    <property type="entry name" value="Peptidase_M36"/>
    <property type="match status" value="1"/>
</dbReference>
<keyword evidence="7 13" id="KW-0732">Signal</keyword>
<evidence type="ECO:0000256" key="7">
    <source>
        <dbReference type="ARBA" id="ARBA00022729"/>
    </source>
</evidence>
<name>A0A3L9YXY6_9FLAO</name>
<dbReference type="Gene3D" id="1.10.390.10">
    <property type="entry name" value="Neutral Protease Domain 2"/>
    <property type="match status" value="1"/>
</dbReference>
<keyword evidence="9" id="KW-0378">Hydrolase</keyword>
<dbReference type="Proteomes" id="UP000271339">
    <property type="component" value="Unassembled WGS sequence"/>
</dbReference>
<keyword evidence="16" id="KW-1185">Reference proteome</keyword>
<comment type="caution">
    <text evidence="15">The sequence shown here is derived from an EMBL/GenBank/DDBJ whole genome shotgun (WGS) entry which is preliminary data.</text>
</comment>
<dbReference type="InterPro" id="IPR027268">
    <property type="entry name" value="Peptidase_M4/M1_CTD_sf"/>
</dbReference>
<dbReference type="GO" id="GO:0006508">
    <property type="term" value="P:proteolysis"/>
    <property type="evidence" value="ECO:0007669"/>
    <property type="project" value="UniProtKB-KW"/>
</dbReference>
<organism evidence="15 16">
    <name type="scientific">Ulvibacter antarcticus</name>
    <dbReference type="NCBI Taxonomy" id="442714"/>
    <lineage>
        <taxon>Bacteria</taxon>
        <taxon>Pseudomonadati</taxon>
        <taxon>Bacteroidota</taxon>
        <taxon>Flavobacteriia</taxon>
        <taxon>Flavobacteriales</taxon>
        <taxon>Flavobacteriaceae</taxon>
        <taxon>Ulvibacter</taxon>
    </lineage>
</organism>
<evidence type="ECO:0000256" key="12">
    <source>
        <dbReference type="ARBA" id="ARBA00023145"/>
    </source>
</evidence>
<evidence type="ECO:0000256" key="2">
    <source>
        <dbReference type="ARBA" id="ARBA00004613"/>
    </source>
</evidence>
<dbReference type="EMBL" id="REFC01000012">
    <property type="protein sequence ID" value="RMA64690.1"/>
    <property type="molecule type" value="Genomic_DNA"/>
</dbReference>
<gene>
    <name evidence="15" type="ORF">BXY75_1570</name>
</gene>
<keyword evidence="6" id="KW-0479">Metal-binding</keyword>
<accession>A0A3L9YXY6</accession>
<evidence type="ECO:0000256" key="13">
    <source>
        <dbReference type="SAM" id="SignalP"/>
    </source>
</evidence>
<dbReference type="OrthoDB" id="5377264at2"/>